<evidence type="ECO:0000259" key="1">
    <source>
        <dbReference type="Pfam" id="PF25122"/>
    </source>
</evidence>
<dbReference type="Proteomes" id="UP000287651">
    <property type="component" value="Unassembled WGS sequence"/>
</dbReference>
<reference evidence="3" key="2">
    <citation type="journal article" date="2018" name="Data Brief">
        <title>Genome sequence data from 17 accessions of Ensete ventricosum, a staple food crop for millions in Ethiopia.</title>
        <authorList>
            <person name="Yemataw Z."/>
            <person name="Muzemil S."/>
            <person name="Ambachew D."/>
            <person name="Tripathi L."/>
            <person name="Tesfaye K."/>
            <person name="Chala A."/>
            <person name="Farbos A."/>
            <person name="O'Neill P."/>
            <person name="Moore K."/>
            <person name="Grant M."/>
            <person name="Studholme D.J."/>
        </authorList>
    </citation>
    <scope>NUCLEOTIDE SEQUENCE [LARGE SCALE GENOMIC DNA]</scope>
    <source>
        <tissue evidence="3">Leaf</tissue>
    </source>
</reference>
<dbReference type="Pfam" id="PF25122">
    <property type="entry name" value="DUF7815"/>
    <property type="match status" value="1"/>
</dbReference>
<dbReference type="AlphaFoldDB" id="A0A427B7H1"/>
<dbReference type="EMBL" id="AMZH03000306">
    <property type="protein sequence ID" value="RRT84425.1"/>
    <property type="molecule type" value="Genomic_DNA"/>
</dbReference>
<dbReference type="PANTHER" id="PTHR36308:SF1">
    <property type="entry name" value="DENTIN SIALOPHOSPHOPROTEIN-RELATED"/>
    <property type="match status" value="1"/>
</dbReference>
<sequence>MAFEIPSSLIREIQAGLRREAGFPSYDPDDPSLPSLPSVEDAVAALDPDLPPSLRCGRCRGGLLRGLRSTICIYCGADRGKEGYSHSISFNSTVACRKLLDYLGLDGSVSGISFDIRIINSFFFCYYTGF</sequence>
<name>A0A427B7H1_ENSVE</name>
<accession>A0A427B7H1</accession>
<evidence type="ECO:0000313" key="2">
    <source>
        <dbReference type="EMBL" id="RRT84425.1"/>
    </source>
</evidence>
<dbReference type="Proteomes" id="UP000290560">
    <property type="component" value="Unassembled WGS sequence"/>
</dbReference>
<gene>
    <name evidence="2" type="ORF">B296_00002338</name>
    <name evidence="3" type="ORF">BHM03_00029228</name>
</gene>
<evidence type="ECO:0000313" key="4">
    <source>
        <dbReference type="Proteomes" id="UP000287651"/>
    </source>
</evidence>
<protein>
    <recommendedName>
        <fullName evidence="1">DUF7815 domain-containing protein</fullName>
    </recommendedName>
</protein>
<proteinExistence type="predicted"/>
<dbReference type="EMBL" id="KV876045">
    <property type="protein sequence ID" value="RZR73880.1"/>
    <property type="molecule type" value="Genomic_DNA"/>
</dbReference>
<dbReference type="InterPro" id="IPR056717">
    <property type="entry name" value="DUF7815"/>
</dbReference>
<organism evidence="2 4">
    <name type="scientific">Ensete ventricosum</name>
    <name type="common">Abyssinian banana</name>
    <name type="synonym">Musa ensete</name>
    <dbReference type="NCBI Taxonomy" id="4639"/>
    <lineage>
        <taxon>Eukaryota</taxon>
        <taxon>Viridiplantae</taxon>
        <taxon>Streptophyta</taxon>
        <taxon>Embryophyta</taxon>
        <taxon>Tracheophyta</taxon>
        <taxon>Spermatophyta</taxon>
        <taxon>Magnoliopsida</taxon>
        <taxon>Liliopsida</taxon>
        <taxon>Zingiberales</taxon>
        <taxon>Musaceae</taxon>
        <taxon>Ensete</taxon>
    </lineage>
</organism>
<reference evidence="2" key="3">
    <citation type="submission" date="2018-09" db="EMBL/GenBank/DDBJ databases">
        <authorList>
            <person name="Harrison J."/>
            <person name="Moore K.A."/>
            <person name="Paszkiewicz K."/>
            <person name="Jones T."/>
            <person name="Grant M."/>
            <person name="Ambacheew D."/>
            <person name="Muzemil S."/>
            <person name="Studholme D."/>
        </authorList>
    </citation>
    <scope>NUCLEOTIDE SEQUENCE</scope>
</reference>
<evidence type="ECO:0000313" key="3">
    <source>
        <dbReference type="EMBL" id="RZR73880.1"/>
    </source>
</evidence>
<dbReference type="PANTHER" id="PTHR36308">
    <property type="entry name" value="DENTIN SIALOPHOSPHOPROTEIN-RELATED"/>
    <property type="match status" value="1"/>
</dbReference>
<reference evidence="2 4" key="1">
    <citation type="journal article" date="2014" name="Agronomy (Basel)">
        <title>A Draft Genome Sequence for Ensete ventricosum, the Drought-Tolerant Tree Against Hunger.</title>
        <authorList>
            <person name="Harrison J."/>
            <person name="Moore K.A."/>
            <person name="Paszkiewicz K."/>
            <person name="Jones T."/>
            <person name="Grant M."/>
            <person name="Ambacheew D."/>
            <person name="Muzemil S."/>
            <person name="Studholme D.J."/>
        </authorList>
    </citation>
    <scope>NUCLEOTIDE SEQUENCE [LARGE SCALE GENOMIC DNA]</scope>
</reference>
<feature type="domain" description="DUF7815" evidence="1">
    <location>
        <begin position="52"/>
        <end position="77"/>
    </location>
</feature>